<dbReference type="Gene3D" id="3.40.50.300">
    <property type="entry name" value="P-loop containing nucleotide triphosphate hydrolases"/>
    <property type="match status" value="1"/>
</dbReference>
<dbReference type="Pfam" id="PF03567">
    <property type="entry name" value="Sulfotransfer_2"/>
    <property type="match status" value="1"/>
</dbReference>
<evidence type="ECO:0000256" key="4">
    <source>
        <dbReference type="ARBA" id="ARBA00022692"/>
    </source>
</evidence>
<keyword evidence="9" id="KW-0735">Signal-anchor</keyword>
<feature type="transmembrane region" description="Helical" evidence="9">
    <location>
        <begin position="12"/>
        <end position="34"/>
    </location>
</feature>
<evidence type="ECO:0000256" key="8">
    <source>
        <dbReference type="ARBA" id="ARBA00023180"/>
    </source>
</evidence>
<dbReference type="GO" id="GO:0008146">
    <property type="term" value="F:sulfotransferase activity"/>
    <property type="evidence" value="ECO:0007669"/>
    <property type="project" value="InterPro"/>
</dbReference>
<evidence type="ECO:0000313" key="11">
    <source>
        <dbReference type="Proteomes" id="UP001487740"/>
    </source>
</evidence>
<keyword evidence="4 9" id="KW-0812">Transmembrane</keyword>
<evidence type="ECO:0000313" key="10">
    <source>
        <dbReference type="EMBL" id="KAK8404284.1"/>
    </source>
</evidence>
<dbReference type="EC" id="2.8.2.-" evidence="9"/>
<dbReference type="GO" id="GO:0000139">
    <property type="term" value="C:Golgi membrane"/>
    <property type="evidence" value="ECO:0007669"/>
    <property type="project" value="UniProtKB-SubCell"/>
</dbReference>
<keyword evidence="3 9" id="KW-0808">Transferase</keyword>
<keyword evidence="5 9" id="KW-1133">Transmembrane helix</keyword>
<evidence type="ECO:0000256" key="2">
    <source>
        <dbReference type="ARBA" id="ARBA00006339"/>
    </source>
</evidence>
<evidence type="ECO:0000256" key="5">
    <source>
        <dbReference type="ARBA" id="ARBA00022989"/>
    </source>
</evidence>
<keyword evidence="8 9" id="KW-0325">Glycoprotein</keyword>
<dbReference type="PANTHER" id="PTHR12137:SF54">
    <property type="entry name" value="CARBOHYDRATE SULFOTRANSFERASE"/>
    <property type="match status" value="1"/>
</dbReference>
<proteinExistence type="inferred from homology"/>
<evidence type="ECO:0000256" key="3">
    <source>
        <dbReference type="ARBA" id="ARBA00022679"/>
    </source>
</evidence>
<dbReference type="InterPro" id="IPR005331">
    <property type="entry name" value="Sulfotransferase"/>
</dbReference>
<keyword evidence="9" id="KW-0119">Carbohydrate metabolism</keyword>
<dbReference type="PANTHER" id="PTHR12137">
    <property type="entry name" value="CARBOHYDRATE SULFOTRANSFERASE"/>
    <property type="match status" value="1"/>
</dbReference>
<keyword evidence="7 9" id="KW-0472">Membrane</keyword>
<comment type="caution">
    <text evidence="10">The sequence shown here is derived from an EMBL/GenBank/DDBJ whole genome shotgun (WGS) entry which is preliminary data.</text>
</comment>
<evidence type="ECO:0000256" key="9">
    <source>
        <dbReference type="RuleBase" id="RU364020"/>
    </source>
</evidence>
<dbReference type="AlphaFoldDB" id="A0AAW0UVY9"/>
<keyword evidence="6 9" id="KW-0333">Golgi apparatus</keyword>
<reference evidence="10 11" key="1">
    <citation type="submission" date="2023-03" db="EMBL/GenBank/DDBJ databases">
        <title>High-quality genome of Scylla paramamosain provides insights in environmental adaptation.</title>
        <authorList>
            <person name="Zhang L."/>
        </authorList>
    </citation>
    <scope>NUCLEOTIDE SEQUENCE [LARGE SCALE GENOMIC DNA]</scope>
    <source>
        <strain evidence="10">LZ_2023a</strain>
        <tissue evidence="10">Muscle</tissue>
    </source>
</reference>
<dbReference type="EMBL" id="JARAKH010000004">
    <property type="protein sequence ID" value="KAK8404284.1"/>
    <property type="molecule type" value="Genomic_DNA"/>
</dbReference>
<dbReference type="Proteomes" id="UP001487740">
    <property type="component" value="Unassembled WGS sequence"/>
</dbReference>
<sequence>MLGRTKRLTRMVLTVLGVGMVMYSFVSIPVKSFWRRTHTLRNARGALDVEGHKYFIEKKDSYKPLVSERKDVYLPVNQTSDWDFLVDLPVREGEDDDSEESTELDTALNFPAILLNPPSAPPAEWDNRLPLSAFPRIRVTNCKGKTSSGDNSHVYPCKPKRRVTANETILPTILEPSNGALLRRISQRRYDDPQIEQLVEEQLQVQMQRLARVAETCKAYSGLEEKLSVSFVWAKDRNPPLVYCPIYKSASTTWMTNFLRLEHLNDDKPETVLSQSVWDHIKFRPRFGGGHQRVFKDYPKPKTVKEKRQVFKNAVRFIVVRHPFDRLVSVYRDKDSEAEPAAL</sequence>
<comment type="subcellular location">
    <subcellularLocation>
        <location evidence="1 9">Golgi apparatus membrane</location>
        <topology evidence="1 9">Single-pass type II membrane protein</topology>
    </subcellularLocation>
</comment>
<dbReference type="InterPro" id="IPR018011">
    <property type="entry name" value="Carb_sulfotrans_8-10"/>
</dbReference>
<name>A0AAW0UVY9_SCYPA</name>
<dbReference type="InterPro" id="IPR027417">
    <property type="entry name" value="P-loop_NTPase"/>
</dbReference>
<dbReference type="GO" id="GO:0016051">
    <property type="term" value="P:carbohydrate biosynthetic process"/>
    <property type="evidence" value="ECO:0007669"/>
    <property type="project" value="InterPro"/>
</dbReference>
<gene>
    <name evidence="10" type="ORF">O3P69_007539</name>
</gene>
<organism evidence="10 11">
    <name type="scientific">Scylla paramamosain</name>
    <name type="common">Mud crab</name>
    <dbReference type="NCBI Taxonomy" id="85552"/>
    <lineage>
        <taxon>Eukaryota</taxon>
        <taxon>Metazoa</taxon>
        <taxon>Ecdysozoa</taxon>
        <taxon>Arthropoda</taxon>
        <taxon>Crustacea</taxon>
        <taxon>Multicrustacea</taxon>
        <taxon>Malacostraca</taxon>
        <taxon>Eumalacostraca</taxon>
        <taxon>Eucarida</taxon>
        <taxon>Decapoda</taxon>
        <taxon>Pleocyemata</taxon>
        <taxon>Brachyura</taxon>
        <taxon>Eubrachyura</taxon>
        <taxon>Portunoidea</taxon>
        <taxon>Portunidae</taxon>
        <taxon>Portuninae</taxon>
        <taxon>Scylla</taxon>
    </lineage>
</organism>
<evidence type="ECO:0000256" key="1">
    <source>
        <dbReference type="ARBA" id="ARBA00004323"/>
    </source>
</evidence>
<accession>A0AAW0UVY9</accession>
<comment type="similarity">
    <text evidence="2 9">Belongs to the sulfotransferase 2 family.</text>
</comment>
<evidence type="ECO:0000256" key="7">
    <source>
        <dbReference type="ARBA" id="ARBA00023136"/>
    </source>
</evidence>
<evidence type="ECO:0000256" key="6">
    <source>
        <dbReference type="ARBA" id="ARBA00023034"/>
    </source>
</evidence>
<keyword evidence="11" id="KW-1185">Reference proteome</keyword>
<protein>
    <recommendedName>
        <fullName evidence="9">Carbohydrate sulfotransferase</fullName>
        <ecNumber evidence="9">2.8.2.-</ecNumber>
    </recommendedName>
</protein>